<protein>
    <recommendedName>
        <fullName evidence="7">G-protein coupled receptors family 1 profile domain-containing protein</fullName>
    </recommendedName>
</protein>
<evidence type="ECO:0000256" key="1">
    <source>
        <dbReference type="ARBA" id="ARBA00004370"/>
    </source>
</evidence>
<feature type="transmembrane region" description="Helical" evidence="5">
    <location>
        <begin position="64"/>
        <end position="82"/>
    </location>
</feature>
<dbReference type="Proteomes" id="UP000314982">
    <property type="component" value="Unassembled WGS sequence"/>
</dbReference>
<evidence type="ECO:0000256" key="2">
    <source>
        <dbReference type="ARBA" id="ARBA00022692"/>
    </source>
</evidence>
<evidence type="ECO:0000313" key="8">
    <source>
        <dbReference type="Ensembl" id="ENSHHUP00000089515.1"/>
    </source>
</evidence>
<organism evidence="8 9">
    <name type="scientific">Hucho hucho</name>
    <name type="common">huchen</name>
    <dbReference type="NCBI Taxonomy" id="62062"/>
    <lineage>
        <taxon>Eukaryota</taxon>
        <taxon>Metazoa</taxon>
        <taxon>Chordata</taxon>
        <taxon>Craniata</taxon>
        <taxon>Vertebrata</taxon>
        <taxon>Euteleostomi</taxon>
        <taxon>Actinopterygii</taxon>
        <taxon>Neopterygii</taxon>
        <taxon>Teleostei</taxon>
        <taxon>Protacanthopterygii</taxon>
        <taxon>Salmoniformes</taxon>
        <taxon>Salmonidae</taxon>
        <taxon>Salmoninae</taxon>
        <taxon>Hucho</taxon>
    </lineage>
</organism>
<evidence type="ECO:0000259" key="7">
    <source>
        <dbReference type="PROSITE" id="PS50262"/>
    </source>
</evidence>
<name>A0A4W5RTI5_9TELE</name>
<evidence type="ECO:0000256" key="6">
    <source>
        <dbReference type="SAM" id="SignalP"/>
    </source>
</evidence>
<keyword evidence="3 5" id="KW-1133">Transmembrane helix</keyword>
<keyword evidence="9" id="KW-1185">Reference proteome</keyword>
<dbReference type="STRING" id="62062.ENSHHUP00000089515"/>
<dbReference type="GO" id="GO:0016020">
    <property type="term" value="C:membrane"/>
    <property type="evidence" value="ECO:0007669"/>
    <property type="project" value="UniProtKB-SubCell"/>
</dbReference>
<reference evidence="8" key="3">
    <citation type="submission" date="2025-09" db="UniProtKB">
        <authorList>
            <consortium name="Ensembl"/>
        </authorList>
    </citation>
    <scope>IDENTIFICATION</scope>
</reference>
<evidence type="ECO:0000313" key="9">
    <source>
        <dbReference type="Proteomes" id="UP000314982"/>
    </source>
</evidence>
<feature type="chain" id="PRO_5021238402" description="G-protein coupled receptors family 1 profile domain-containing protein" evidence="6">
    <location>
        <begin position="18"/>
        <end position="137"/>
    </location>
</feature>
<feature type="domain" description="G-protein coupled receptors family 1 profile" evidence="7">
    <location>
        <begin position="1"/>
        <end position="137"/>
    </location>
</feature>
<dbReference type="PROSITE" id="PS50262">
    <property type="entry name" value="G_PROTEIN_RECEP_F1_2"/>
    <property type="match status" value="1"/>
</dbReference>
<feature type="transmembrane region" description="Helical" evidence="5">
    <location>
        <begin position="115"/>
        <end position="134"/>
    </location>
</feature>
<dbReference type="Gene3D" id="1.20.1070.10">
    <property type="entry name" value="Rhodopsin 7-helix transmembrane proteins"/>
    <property type="match status" value="1"/>
</dbReference>
<dbReference type="SUPFAM" id="SSF81321">
    <property type="entry name" value="Family A G protein-coupled receptor-like"/>
    <property type="match status" value="1"/>
</dbReference>
<accession>A0A4W5RTI5</accession>
<feature type="signal peptide" evidence="6">
    <location>
        <begin position="1"/>
        <end position="17"/>
    </location>
</feature>
<evidence type="ECO:0000256" key="4">
    <source>
        <dbReference type="ARBA" id="ARBA00023136"/>
    </source>
</evidence>
<proteinExistence type="predicted"/>
<reference evidence="8" key="2">
    <citation type="submission" date="2025-08" db="UniProtKB">
        <authorList>
            <consortium name="Ensembl"/>
        </authorList>
    </citation>
    <scope>IDENTIFICATION</scope>
</reference>
<keyword evidence="4 5" id="KW-0472">Membrane</keyword>
<evidence type="ECO:0000256" key="3">
    <source>
        <dbReference type="ARBA" id="ARBA00022989"/>
    </source>
</evidence>
<reference evidence="9" key="1">
    <citation type="submission" date="2018-06" db="EMBL/GenBank/DDBJ databases">
        <title>Genome assembly of Danube salmon.</title>
        <authorList>
            <person name="Macqueen D.J."/>
            <person name="Gundappa M.K."/>
        </authorList>
    </citation>
    <scope>NUCLEOTIDE SEQUENCE [LARGE SCALE GENOMIC DNA]</scope>
</reference>
<sequence>MLCVCSLILLYQSLTVTQLAMSANKFYVTRGITTGALRAVNRYVLITNSPWTYLSIYQKRHTEFMIIASWLSALGFLLPWITSSQYPHEGCSYLPASAASLLKGEKPILSDPFEAGTLVLTIIGQTMVVFYCYFKIF</sequence>
<dbReference type="AlphaFoldDB" id="A0A4W5RTI5"/>
<keyword evidence="6" id="KW-0732">Signal</keyword>
<dbReference type="InterPro" id="IPR017452">
    <property type="entry name" value="GPCR_Rhodpsn_7TM"/>
</dbReference>
<comment type="subcellular location">
    <subcellularLocation>
        <location evidence="1">Membrane</location>
    </subcellularLocation>
</comment>
<keyword evidence="2 5" id="KW-0812">Transmembrane</keyword>
<evidence type="ECO:0000256" key="5">
    <source>
        <dbReference type="SAM" id="Phobius"/>
    </source>
</evidence>
<dbReference type="GeneTree" id="ENSGT01140000285503"/>
<dbReference type="Ensembl" id="ENSHHUT00000092293.1">
    <property type="protein sequence ID" value="ENSHHUP00000089515.1"/>
    <property type="gene ID" value="ENSHHUG00000051677.1"/>
</dbReference>